<organism evidence="2 3">
    <name type="scientific">Chryseolinea soli</name>
    <dbReference type="NCBI Taxonomy" id="2321403"/>
    <lineage>
        <taxon>Bacteria</taxon>
        <taxon>Pseudomonadati</taxon>
        <taxon>Bacteroidota</taxon>
        <taxon>Cytophagia</taxon>
        <taxon>Cytophagales</taxon>
        <taxon>Fulvivirgaceae</taxon>
        <taxon>Chryseolinea</taxon>
    </lineage>
</organism>
<evidence type="ECO:0000256" key="1">
    <source>
        <dbReference type="SAM" id="SignalP"/>
    </source>
</evidence>
<dbReference type="KEGG" id="chk:D4L85_25355"/>
<dbReference type="AlphaFoldDB" id="A0A385SS38"/>
<dbReference type="Proteomes" id="UP000266183">
    <property type="component" value="Chromosome"/>
</dbReference>
<keyword evidence="3" id="KW-1185">Reference proteome</keyword>
<gene>
    <name evidence="2" type="ORF">D4L85_25355</name>
</gene>
<feature type="signal peptide" evidence="1">
    <location>
        <begin position="1"/>
        <end position="27"/>
    </location>
</feature>
<dbReference type="EMBL" id="CP032382">
    <property type="protein sequence ID" value="AYB33702.1"/>
    <property type="molecule type" value="Genomic_DNA"/>
</dbReference>
<sequence length="417" mass="46967">MIFFTRFRKTSFLVFLVLLLAVVSAGAQDFRPGTIITSDGDTLTGKISYKANLYTTRIIRFKSGGTVRRLNVNDLEEVNFLNEAHFVARHLKGPEQDKSLAKVLLKGYVSLYRGGHYFYGEKDKTICELYDKNERSEVSGNIYRRRSKLYLSRLHEMFKDCSDVDYTPLAIRIVIKPLKESFIDYADCKSTTLQKASRKNVIEVGLHGGVGQAKLQTSFFSGVDLNPGNFAFGGATFSIDLFGVDKWKLRADVDYYRYAFKGQYTRVYSSIFNDPNNNPAKEYYEMSTSFTGVKAPVGVQYFFTHSTVGFYVDAGLTLGLTPSGTFSRNMYTWKNGTQGDGYIPVENFQYKITSNFVQGYWTGVGLDLKVLSERNCLSISDTRKTPATHSPTLTAPARSIPKLSITLRSRNGWPPLA</sequence>
<feature type="chain" id="PRO_5017298140" description="Outer membrane protein beta-barrel domain-containing protein" evidence="1">
    <location>
        <begin position="28"/>
        <end position="417"/>
    </location>
</feature>
<evidence type="ECO:0008006" key="4">
    <source>
        <dbReference type="Google" id="ProtNLM"/>
    </source>
</evidence>
<reference evidence="3" key="1">
    <citation type="submission" date="2018-09" db="EMBL/GenBank/DDBJ databases">
        <title>Chryseolinea sp. KIS68-18 isolated from soil.</title>
        <authorList>
            <person name="Weon H.-Y."/>
            <person name="Kwon S.-W."/>
            <person name="Lee S.A."/>
        </authorList>
    </citation>
    <scope>NUCLEOTIDE SEQUENCE [LARGE SCALE GENOMIC DNA]</scope>
    <source>
        <strain evidence="3">KIS68-18</strain>
    </source>
</reference>
<keyword evidence="1" id="KW-0732">Signal</keyword>
<proteinExistence type="predicted"/>
<name>A0A385SS38_9BACT</name>
<accession>A0A385SS38</accession>
<evidence type="ECO:0000313" key="3">
    <source>
        <dbReference type="Proteomes" id="UP000266183"/>
    </source>
</evidence>
<protein>
    <recommendedName>
        <fullName evidence="4">Outer membrane protein beta-barrel domain-containing protein</fullName>
    </recommendedName>
</protein>
<evidence type="ECO:0000313" key="2">
    <source>
        <dbReference type="EMBL" id="AYB33702.1"/>
    </source>
</evidence>